<dbReference type="InterPro" id="IPR012944">
    <property type="entry name" value="SusD_RagB_dom"/>
</dbReference>
<dbReference type="CDD" id="cd08977">
    <property type="entry name" value="SusD"/>
    <property type="match status" value="1"/>
</dbReference>
<dbReference type="InterPro" id="IPR033985">
    <property type="entry name" value="SusD-like_N"/>
</dbReference>
<dbReference type="Proteomes" id="UP000219559">
    <property type="component" value="Unassembled WGS sequence"/>
</dbReference>
<feature type="domain" description="SusD-like N-terminal" evidence="7">
    <location>
        <begin position="66"/>
        <end position="216"/>
    </location>
</feature>
<keyword evidence="4" id="KW-0472">Membrane</keyword>
<comment type="similarity">
    <text evidence="2">Belongs to the SusD family.</text>
</comment>
<evidence type="ECO:0000313" key="8">
    <source>
        <dbReference type="EMBL" id="PCE66702.1"/>
    </source>
</evidence>
<evidence type="ECO:0000259" key="7">
    <source>
        <dbReference type="Pfam" id="PF14322"/>
    </source>
</evidence>
<dbReference type="SUPFAM" id="SSF48452">
    <property type="entry name" value="TPR-like"/>
    <property type="match status" value="1"/>
</dbReference>
<proteinExistence type="inferred from homology"/>
<evidence type="ECO:0000256" key="1">
    <source>
        <dbReference type="ARBA" id="ARBA00004442"/>
    </source>
</evidence>
<gene>
    <name evidence="8" type="ORF">B7P33_05270</name>
</gene>
<dbReference type="Pfam" id="PF07980">
    <property type="entry name" value="SusD_RagB"/>
    <property type="match status" value="1"/>
</dbReference>
<keyword evidence="3" id="KW-0732">Signal</keyword>
<evidence type="ECO:0000256" key="5">
    <source>
        <dbReference type="ARBA" id="ARBA00023237"/>
    </source>
</evidence>
<dbReference type="Gene3D" id="1.25.40.390">
    <property type="match status" value="1"/>
</dbReference>
<protein>
    <recommendedName>
        <fullName evidence="10">RagB/SusD family nutrient uptake outer membrane protein</fullName>
    </recommendedName>
</protein>
<dbReference type="AlphaFoldDB" id="A0A2A4GG42"/>
<name>A0A2A4GG42_9FLAO</name>
<evidence type="ECO:0000259" key="6">
    <source>
        <dbReference type="Pfam" id="PF07980"/>
    </source>
</evidence>
<reference evidence="8 9" key="1">
    <citation type="submission" date="2017-04" db="EMBL/GenBank/DDBJ databases">
        <title>A new member of the family Flavobacteriaceae isolated from ascidians.</title>
        <authorList>
            <person name="Chen L."/>
        </authorList>
    </citation>
    <scope>NUCLEOTIDE SEQUENCE [LARGE SCALE GENOMIC DNA]</scope>
    <source>
        <strain evidence="8 9">HQA918</strain>
    </source>
</reference>
<dbReference type="OrthoDB" id="5694214at2"/>
<dbReference type="EMBL" id="NBWU01000001">
    <property type="protein sequence ID" value="PCE66702.1"/>
    <property type="molecule type" value="Genomic_DNA"/>
</dbReference>
<comment type="caution">
    <text evidence="8">The sequence shown here is derived from an EMBL/GenBank/DDBJ whole genome shotgun (WGS) entry which is preliminary data.</text>
</comment>
<keyword evidence="5" id="KW-0998">Cell outer membrane</keyword>
<evidence type="ECO:0000256" key="3">
    <source>
        <dbReference type="ARBA" id="ARBA00022729"/>
    </source>
</evidence>
<accession>A0A2A4GG42</accession>
<evidence type="ECO:0000256" key="2">
    <source>
        <dbReference type="ARBA" id="ARBA00006275"/>
    </source>
</evidence>
<evidence type="ECO:0008006" key="10">
    <source>
        <dbReference type="Google" id="ProtNLM"/>
    </source>
</evidence>
<dbReference type="GO" id="GO:0009279">
    <property type="term" value="C:cell outer membrane"/>
    <property type="evidence" value="ECO:0007669"/>
    <property type="project" value="UniProtKB-SubCell"/>
</dbReference>
<feature type="domain" description="RagB/SusD" evidence="6">
    <location>
        <begin position="271"/>
        <end position="568"/>
    </location>
</feature>
<organism evidence="8 9">
    <name type="scientific">Sediminicola luteus</name>
    <dbReference type="NCBI Taxonomy" id="319238"/>
    <lineage>
        <taxon>Bacteria</taxon>
        <taxon>Pseudomonadati</taxon>
        <taxon>Bacteroidota</taxon>
        <taxon>Flavobacteriia</taxon>
        <taxon>Flavobacteriales</taxon>
        <taxon>Flavobacteriaceae</taxon>
        <taxon>Sediminicola</taxon>
    </lineage>
</organism>
<dbReference type="Pfam" id="PF14322">
    <property type="entry name" value="SusD-like_3"/>
    <property type="match status" value="1"/>
</dbReference>
<sequence>MKKLRYIPLLIATVLCISCEDYLERLPEQEYSEGSVWKVEADFDFALNGLYRQLPGFPSNNFGFANNSEFIYTIFTDDAWDRGGKGAVRNADINFTSSSGVIGNEWSRYNVIRDCNELISRAPNAEFSEEIKEQYVAQARFIRAINYARLNFLFGAVPLVTEPTGPTDFPKRATREAVFDFVRSELDAIAQILPESYSGNEIGKITKGAALAFKARHLMNAIDWHSDTNALYQEAKNATETIINSGVYSLDPGADGYARLFTTASEHGNSKESVLTSNYATGTRVHTYNRGMAAKGAYSGSNKHGCYMGISNGLVEAFQMNNGKDVHDKSSGYDDKNPWLDRDPRLDVTVLRAGESIPKKGGNGVDPTYIFDAHPKITPPGGVKTDDVNKATNPTGYNISKYIAYDVVSSTECHIDYKIMRYAEVLLLRAEALLGGDSDISGAIQLVDQVRNRVGMPSVNDSYGAIADVSEALEVILNERRFEFASEGPQRYFDIRRHRLGETVFADPNVYGIPLGKNRKPNKKVKEGDLNDAVKNICGQKLFNAATYYVWPIPQSAIDLNPSLLENPE</sequence>
<keyword evidence="9" id="KW-1185">Reference proteome</keyword>
<comment type="subcellular location">
    <subcellularLocation>
        <location evidence="1">Cell outer membrane</location>
    </subcellularLocation>
</comment>
<dbReference type="RefSeq" id="WP_097442224.1">
    <property type="nucleotide sequence ID" value="NZ_NBWU01000001.1"/>
</dbReference>
<evidence type="ECO:0000256" key="4">
    <source>
        <dbReference type="ARBA" id="ARBA00023136"/>
    </source>
</evidence>
<dbReference type="InterPro" id="IPR011990">
    <property type="entry name" value="TPR-like_helical_dom_sf"/>
</dbReference>
<evidence type="ECO:0000313" key="9">
    <source>
        <dbReference type="Proteomes" id="UP000219559"/>
    </source>
</evidence>